<dbReference type="InterPro" id="IPR008727">
    <property type="entry name" value="PAAR_motif"/>
</dbReference>
<feature type="region of interest" description="Disordered" evidence="1">
    <location>
        <begin position="89"/>
        <end position="122"/>
    </location>
</feature>
<feature type="compositionally biased region" description="Low complexity" evidence="1">
    <location>
        <begin position="110"/>
        <end position="122"/>
    </location>
</feature>
<evidence type="ECO:0000313" key="3">
    <source>
        <dbReference type="Proteomes" id="UP000306631"/>
    </source>
</evidence>
<dbReference type="Proteomes" id="UP000306631">
    <property type="component" value="Unassembled WGS sequence"/>
</dbReference>
<gene>
    <name evidence="2" type="ORF">E5352_08985</name>
</gene>
<name>A0A4S2CZL4_STEMA</name>
<sequence>MARHFIVVGDSLSRGGRVVSGSPFTDIEGRPMARVGDRALCSKHGPATIITGDATVIIDGNAAARHGDWASCGCQLVAGQQSLVFTDSGESTAPMTRAPSGEMPPGPASGGPLAAPAPSAPSTLGSRGRAARVCWVNDQDIRVAANAHGRYYQVYGPGGDAKVFSMERRFRIDVPLHTAGDVEVTVKLKAVPVPAPPEAQATEHDIEAVKARMEGAIQQFWNGRFTLSVSDPQCGNRSFPIRYKVEWVTRGQDYTMNVYPSVMRAHVQSLRLNIWKGISAWTLAHEFAHCVGVADEYAYDPDEAWTLRYYAHDGTLHDEVVQLPPIKPGTDPTATIMSTMRSTATAPRHAWPIAFEAQRFLSAEIGRTITCIVT</sequence>
<dbReference type="Pfam" id="PF05488">
    <property type="entry name" value="PAAR_motif"/>
    <property type="match status" value="1"/>
</dbReference>
<dbReference type="CDD" id="cd14744">
    <property type="entry name" value="PAAR_CT_2"/>
    <property type="match status" value="1"/>
</dbReference>
<organism evidence="2 3">
    <name type="scientific">Stenotrophomonas maltophilia</name>
    <name type="common">Pseudomonas maltophilia</name>
    <name type="synonym">Xanthomonas maltophilia</name>
    <dbReference type="NCBI Taxonomy" id="40324"/>
    <lineage>
        <taxon>Bacteria</taxon>
        <taxon>Pseudomonadati</taxon>
        <taxon>Pseudomonadota</taxon>
        <taxon>Gammaproteobacteria</taxon>
        <taxon>Lysobacterales</taxon>
        <taxon>Lysobacteraceae</taxon>
        <taxon>Stenotrophomonas</taxon>
        <taxon>Stenotrophomonas maltophilia group</taxon>
    </lineage>
</organism>
<proteinExistence type="predicted"/>
<dbReference type="OrthoDB" id="9204728at2"/>
<protein>
    <submittedName>
        <fullName evidence="2">PAAR domain-containing protein</fullName>
    </submittedName>
</protein>
<dbReference type="EMBL" id="SRYW01000006">
    <property type="protein sequence ID" value="TGY34568.1"/>
    <property type="molecule type" value="Genomic_DNA"/>
</dbReference>
<dbReference type="RefSeq" id="WP_136004607.1">
    <property type="nucleotide sequence ID" value="NZ_SRYW01000006.1"/>
</dbReference>
<evidence type="ECO:0000313" key="2">
    <source>
        <dbReference type="EMBL" id="TGY34568.1"/>
    </source>
</evidence>
<dbReference type="Gene3D" id="2.60.200.60">
    <property type="match status" value="1"/>
</dbReference>
<accession>A0A4S2CZL4</accession>
<comment type="caution">
    <text evidence="2">The sequence shown here is derived from an EMBL/GenBank/DDBJ whole genome shotgun (WGS) entry which is preliminary data.</text>
</comment>
<evidence type="ECO:0000256" key="1">
    <source>
        <dbReference type="SAM" id="MobiDB-lite"/>
    </source>
</evidence>
<dbReference type="AlphaFoldDB" id="A0A4S2CZL4"/>
<reference evidence="2 3" key="1">
    <citation type="submission" date="2019-04" db="EMBL/GenBank/DDBJ databases">
        <title>Microbes associate with the intestines of laboratory mice.</title>
        <authorList>
            <person name="Navarre W."/>
            <person name="Wong E."/>
            <person name="Huang K."/>
            <person name="Tropini C."/>
            <person name="Ng K."/>
            <person name="Yu B."/>
        </authorList>
    </citation>
    <scope>NUCLEOTIDE SEQUENCE [LARGE SCALE GENOMIC DNA]</scope>
    <source>
        <strain evidence="2 3">NM62_B4-13</strain>
    </source>
</reference>